<dbReference type="AlphaFoldDB" id="A0A7Z2JHB9"/>
<evidence type="ECO:0000313" key="3">
    <source>
        <dbReference type="EMBL" id="QGZ63923.1"/>
    </source>
</evidence>
<dbReference type="RefSeq" id="WP_158952971.1">
    <property type="nucleotide sequence ID" value="NZ_CP046914.1"/>
</dbReference>
<dbReference type="PANTHER" id="PTHR21193:SF3">
    <property type="entry name" value="OXIDOREDUCTASE-LIKE DOMAIN-CONTAINING PROTEIN 1"/>
    <property type="match status" value="1"/>
</dbReference>
<accession>A0A7Z2JHB9</accession>
<feature type="domain" description="Oxidoreductase-like" evidence="2">
    <location>
        <begin position="12"/>
        <end position="52"/>
    </location>
</feature>
<proteinExistence type="predicted"/>
<dbReference type="InterPro" id="IPR019180">
    <property type="entry name" value="Oxidoreductase-like_N"/>
</dbReference>
<organism evidence="3 4">
    <name type="scientific">Paraburkholderia acidisoli</name>
    <dbReference type="NCBI Taxonomy" id="2571748"/>
    <lineage>
        <taxon>Bacteria</taxon>
        <taxon>Pseudomonadati</taxon>
        <taxon>Pseudomonadota</taxon>
        <taxon>Betaproteobacteria</taxon>
        <taxon>Burkholderiales</taxon>
        <taxon>Burkholderiaceae</taxon>
        <taxon>Paraburkholderia</taxon>
    </lineage>
</organism>
<gene>
    <name evidence="3" type="ORF">FAZ98_19455</name>
</gene>
<dbReference type="InterPro" id="IPR039251">
    <property type="entry name" value="OXLD1"/>
</dbReference>
<name>A0A7Z2JHB9_9BURK</name>
<evidence type="ECO:0000256" key="1">
    <source>
        <dbReference type="SAM" id="MobiDB-lite"/>
    </source>
</evidence>
<evidence type="ECO:0000259" key="2">
    <source>
        <dbReference type="Pfam" id="PF09791"/>
    </source>
</evidence>
<dbReference type="EMBL" id="CP046914">
    <property type="protein sequence ID" value="QGZ63923.1"/>
    <property type="molecule type" value="Genomic_DNA"/>
</dbReference>
<evidence type="ECO:0000313" key="4">
    <source>
        <dbReference type="Proteomes" id="UP000433577"/>
    </source>
</evidence>
<keyword evidence="4" id="KW-1185">Reference proteome</keyword>
<sequence>MSLSTLTPTDPRPEPPERPGEDDCCRSGCDPCIFDLYQEEMDRYRAALAAWEAREAERQRAQ</sequence>
<dbReference type="PANTHER" id="PTHR21193">
    <property type="entry name" value="OXIDOREDUCTASE-LIKE DOMAIN-CONTAINING PROTEIN 1"/>
    <property type="match status" value="1"/>
</dbReference>
<dbReference type="KEGG" id="pacs:FAZ98_19455"/>
<dbReference type="Proteomes" id="UP000433577">
    <property type="component" value="Chromosome 2"/>
</dbReference>
<feature type="region of interest" description="Disordered" evidence="1">
    <location>
        <begin position="1"/>
        <end position="24"/>
    </location>
</feature>
<protein>
    <submittedName>
        <fullName evidence="3">Oxidoreductase</fullName>
    </submittedName>
</protein>
<feature type="compositionally biased region" description="Basic and acidic residues" evidence="1">
    <location>
        <begin position="11"/>
        <end position="24"/>
    </location>
</feature>
<dbReference type="Pfam" id="PF09791">
    <property type="entry name" value="Oxidored-like"/>
    <property type="match status" value="1"/>
</dbReference>
<reference evidence="3 4" key="1">
    <citation type="submission" date="2019-12" db="EMBL/GenBank/DDBJ databases">
        <title>Paraburkholderia acidiphila 7Q-K02 sp. nov and Paraburkholderia acidisoli DHF22 sp. nov., two strains isolated from forest soil.</title>
        <authorList>
            <person name="Gao Z."/>
            <person name="Qiu L."/>
        </authorList>
    </citation>
    <scope>NUCLEOTIDE SEQUENCE [LARGE SCALE GENOMIC DNA]</scope>
    <source>
        <strain evidence="3 4">DHF22</strain>
    </source>
</reference>